<reference evidence="2" key="2">
    <citation type="submission" date="2009-09" db="EMBL/GenBank/DDBJ databases">
        <title>Complete sequence of chromosome of Candidatus Accumulibacter phosphatis clade IIA str. UW-1.</title>
        <authorList>
            <consortium name="US DOE Joint Genome Institute"/>
            <person name="Martin H.G."/>
            <person name="Ivanova N."/>
            <person name="Kunin V."/>
            <person name="Warnecke F."/>
            <person name="Barry K."/>
            <person name="He S."/>
            <person name="Salamov A."/>
            <person name="Szeto E."/>
            <person name="Dalin E."/>
            <person name="Pangilinan J.L."/>
            <person name="Lapidus A."/>
            <person name="Lowry S."/>
            <person name="Kyrpides N.C."/>
            <person name="McMahon K.D."/>
            <person name="Hugenholtz P."/>
        </authorList>
    </citation>
    <scope>NUCLEOTIDE SEQUENCE [LARGE SCALE GENOMIC DNA]</scope>
    <source>
        <strain evidence="2">UW-1</strain>
    </source>
</reference>
<feature type="signal peptide" evidence="1">
    <location>
        <begin position="1"/>
        <end position="21"/>
    </location>
</feature>
<keyword evidence="1" id="KW-0732">Signal</keyword>
<feature type="chain" id="PRO_5002983945" evidence="1">
    <location>
        <begin position="22"/>
        <end position="46"/>
    </location>
</feature>
<accession>C7RJU8</accession>
<dbReference type="KEGG" id="app:CAP2UW1_3531"/>
<sequence length="46" mass="4967" precursor="true">MIVKHGLFLMILVLLSLPTHADTLAGTVVSVADGDTITNFRDSIRN</sequence>
<evidence type="ECO:0000313" key="2">
    <source>
        <dbReference type="EMBL" id="ACV36789.1"/>
    </source>
</evidence>
<gene>
    <name evidence="2" type="ordered locus">CAP2UW1_3531</name>
</gene>
<protein>
    <submittedName>
        <fullName evidence="2">Uncharacterized protein</fullName>
    </submittedName>
</protein>
<dbReference type="STRING" id="522306.CAP2UW1_3531"/>
<dbReference type="EMBL" id="CP001715">
    <property type="protein sequence ID" value="ACV36789.1"/>
    <property type="molecule type" value="Genomic_DNA"/>
</dbReference>
<reference evidence="2" key="1">
    <citation type="submission" date="2009-08" db="EMBL/GenBank/DDBJ databases">
        <authorList>
            <consortium name="US DOE Joint Genome Institute"/>
            <person name="Lucas S."/>
            <person name="Copeland A."/>
            <person name="Lapidus A."/>
            <person name="Glavina del Rio T."/>
            <person name="Dalin E."/>
            <person name="Tice H."/>
            <person name="Bruce D."/>
            <person name="Barry K."/>
            <person name="Pitluck S."/>
            <person name="Lowry S."/>
            <person name="Larimer F."/>
            <person name="Land M."/>
            <person name="Hauser L."/>
            <person name="Kyrpides N."/>
            <person name="Ivanova N."/>
            <person name="McMahon K.D."/>
            <person name="Hugenholtz P."/>
        </authorList>
    </citation>
    <scope>NUCLEOTIDE SEQUENCE</scope>
    <source>
        <strain evidence="2">UW-1</strain>
    </source>
</reference>
<name>C7RJU8_ACCRE</name>
<evidence type="ECO:0000256" key="1">
    <source>
        <dbReference type="SAM" id="SignalP"/>
    </source>
</evidence>
<dbReference type="AlphaFoldDB" id="C7RJU8"/>
<proteinExistence type="predicted"/>
<organism evidence="2">
    <name type="scientific">Accumulibacter regalis</name>
    <dbReference type="NCBI Taxonomy" id="522306"/>
    <lineage>
        <taxon>Bacteria</taxon>
        <taxon>Pseudomonadati</taxon>
        <taxon>Pseudomonadota</taxon>
        <taxon>Betaproteobacteria</taxon>
        <taxon>Candidatus Accumulibacter</taxon>
    </lineage>
</organism>
<dbReference type="HOGENOM" id="CLU_3178863_0_0_4"/>